<reference evidence="1" key="1">
    <citation type="submission" date="2020-01" db="EMBL/GenBank/DDBJ databases">
        <authorList>
            <person name="Mishra B."/>
        </authorList>
    </citation>
    <scope>NUCLEOTIDE SEQUENCE [LARGE SCALE GENOMIC DNA]</scope>
</reference>
<accession>A0A6D2KSA5</accession>
<gene>
    <name evidence="1" type="ORF">MERR_LOCUS43439</name>
</gene>
<sequence length="85" mass="9224">MNKRLSKLLSVTGGSAAETLNQFIMEGITVGKTIPLRLQMKWAKTVKLKPLAAIYTEAGLYDKAASALKSMEEKMSLGDFEQGSS</sequence>
<name>A0A6D2KSA5_9BRAS</name>
<organism evidence="1 2">
    <name type="scientific">Microthlaspi erraticum</name>
    <dbReference type="NCBI Taxonomy" id="1685480"/>
    <lineage>
        <taxon>Eukaryota</taxon>
        <taxon>Viridiplantae</taxon>
        <taxon>Streptophyta</taxon>
        <taxon>Embryophyta</taxon>
        <taxon>Tracheophyta</taxon>
        <taxon>Spermatophyta</taxon>
        <taxon>Magnoliopsida</taxon>
        <taxon>eudicotyledons</taxon>
        <taxon>Gunneridae</taxon>
        <taxon>Pentapetalae</taxon>
        <taxon>rosids</taxon>
        <taxon>malvids</taxon>
        <taxon>Brassicales</taxon>
        <taxon>Brassicaceae</taxon>
        <taxon>Coluteocarpeae</taxon>
        <taxon>Microthlaspi</taxon>
    </lineage>
</organism>
<keyword evidence="2" id="KW-1185">Reference proteome</keyword>
<protein>
    <submittedName>
        <fullName evidence="1">Uncharacterized protein</fullName>
    </submittedName>
</protein>
<evidence type="ECO:0000313" key="2">
    <source>
        <dbReference type="Proteomes" id="UP000467841"/>
    </source>
</evidence>
<proteinExistence type="predicted"/>
<dbReference type="AlphaFoldDB" id="A0A6D2KSA5"/>
<comment type="caution">
    <text evidence="1">The sequence shown here is derived from an EMBL/GenBank/DDBJ whole genome shotgun (WGS) entry which is preliminary data.</text>
</comment>
<dbReference type="Proteomes" id="UP000467841">
    <property type="component" value="Unassembled WGS sequence"/>
</dbReference>
<dbReference type="EMBL" id="CACVBM020001629">
    <property type="protein sequence ID" value="CAA7056203.1"/>
    <property type="molecule type" value="Genomic_DNA"/>
</dbReference>
<evidence type="ECO:0000313" key="1">
    <source>
        <dbReference type="EMBL" id="CAA7056203.1"/>
    </source>
</evidence>